<dbReference type="PANTHER" id="PTHR15427:SF50">
    <property type="entry name" value="COMPLEMENT C1Q TUMOR NECROSIS FACTOR-RELATED PROTEIN 2-LIKE"/>
    <property type="match status" value="1"/>
</dbReference>
<dbReference type="PANTHER" id="PTHR15427">
    <property type="entry name" value="EMILIN ELASTIN MICROFIBRIL INTERFACE-LOCATED PROTEIN ELASTIN MICROFIBRIL INTERFACER"/>
    <property type="match status" value="1"/>
</dbReference>
<accession>A0ABY7EHQ7</accession>
<evidence type="ECO:0000256" key="2">
    <source>
        <dbReference type="ARBA" id="ARBA00022525"/>
    </source>
</evidence>
<evidence type="ECO:0000313" key="4">
    <source>
        <dbReference type="EMBL" id="WAR08331.1"/>
    </source>
</evidence>
<keyword evidence="5" id="KW-1185">Reference proteome</keyword>
<dbReference type="Pfam" id="PF00386">
    <property type="entry name" value="C1q"/>
    <property type="match status" value="1"/>
</dbReference>
<evidence type="ECO:0000313" key="5">
    <source>
        <dbReference type="Proteomes" id="UP001164746"/>
    </source>
</evidence>
<gene>
    <name evidence="4" type="ORF">MAR_018289</name>
</gene>
<organism evidence="4 5">
    <name type="scientific">Mya arenaria</name>
    <name type="common">Soft-shell clam</name>
    <dbReference type="NCBI Taxonomy" id="6604"/>
    <lineage>
        <taxon>Eukaryota</taxon>
        <taxon>Metazoa</taxon>
        <taxon>Spiralia</taxon>
        <taxon>Lophotrochozoa</taxon>
        <taxon>Mollusca</taxon>
        <taxon>Bivalvia</taxon>
        <taxon>Autobranchia</taxon>
        <taxon>Heteroconchia</taxon>
        <taxon>Euheterodonta</taxon>
        <taxon>Imparidentia</taxon>
        <taxon>Neoheterodontei</taxon>
        <taxon>Myida</taxon>
        <taxon>Myoidea</taxon>
        <taxon>Myidae</taxon>
        <taxon>Mya</taxon>
    </lineage>
</organism>
<name>A0ABY7EHQ7_MYAAR</name>
<protein>
    <recommendedName>
        <fullName evidence="3">C1q domain-containing protein</fullName>
    </recommendedName>
</protein>
<proteinExistence type="predicted"/>
<dbReference type="InterPro" id="IPR050392">
    <property type="entry name" value="Collagen/C1q_domain"/>
</dbReference>
<reference evidence="4" key="1">
    <citation type="submission" date="2022-11" db="EMBL/GenBank/DDBJ databases">
        <title>Centuries of genome instability and evolution in soft-shell clam transmissible cancer (bioRxiv).</title>
        <authorList>
            <person name="Hart S.F.M."/>
            <person name="Yonemitsu M.A."/>
            <person name="Giersch R.M."/>
            <person name="Beal B.F."/>
            <person name="Arriagada G."/>
            <person name="Davis B.W."/>
            <person name="Ostrander E.A."/>
            <person name="Goff S.P."/>
            <person name="Metzger M.J."/>
        </authorList>
    </citation>
    <scope>NUCLEOTIDE SEQUENCE</scope>
    <source>
        <strain evidence="4">MELC-2E11</strain>
        <tissue evidence="4">Siphon/mantle</tissue>
    </source>
</reference>
<dbReference type="Proteomes" id="UP001164746">
    <property type="component" value="Chromosome 6"/>
</dbReference>
<dbReference type="SUPFAM" id="SSF49842">
    <property type="entry name" value="TNF-like"/>
    <property type="match status" value="1"/>
</dbReference>
<dbReference type="InterPro" id="IPR001073">
    <property type="entry name" value="C1q_dom"/>
</dbReference>
<evidence type="ECO:0000259" key="3">
    <source>
        <dbReference type="Pfam" id="PF00386"/>
    </source>
</evidence>
<feature type="domain" description="C1q" evidence="3">
    <location>
        <begin position="15"/>
        <end position="106"/>
    </location>
</feature>
<evidence type="ECO:0000256" key="1">
    <source>
        <dbReference type="ARBA" id="ARBA00004613"/>
    </source>
</evidence>
<dbReference type="Gene3D" id="2.60.120.40">
    <property type="match status" value="1"/>
</dbReference>
<comment type="subcellular location">
    <subcellularLocation>
        <location evidence="1">Secreted</location>
    </subcellularLocation>
</comment>
<dbReference type="EMBL" id="CP111017">
    <property type="protein sequence ID" value="WAR08331.1"/>
    <property type="molecule type" value="Genomic_DNA"/>
</dbReference>
<dbReference type="InterPro" id="IPR008983">
    <property type="entry name" value="Tumour_necrosis_fac-like_dom"/>
</dbReference>
<keyword evidence="2" id="KW-0964">Secreted</keyword>
<sequence length="147" mass="16281">MYLGCRGKGTGFPTFMAVIFDAIMLNQGGGYDNRHDVFRATINGTYMFTATLSVAPQGSYHAAFVKNTADNEIGYLCADPMSIWLERSTTVVTHLAAGEEVWMVCLSDFRIEGNTNYFHAHMCPDRSSGRTQGKGMRRGNIDLYLGM</sequence>